<evidence type="ECO:0000313" key="1">
    <source>
        <dbReference type="EMBL" id="MDI4646300.1"/>
    </source>
</evidence>
<sequence length="205" mass="22007">MKKKIILLTLIGLLAVGGVVSAANLWGTYKGYAKMRVTVGGQPILTTGTPAINFNGSTMLPLAALKSAGVSYSYDAKKQTVDLKPAGGNLVQATEDVIALGGDGISLTSIAKEVTAVVYFPAVYGFDDDWADIDLIFKKLVPLGAVYMRVVYTDDNEENVIEIRTTDYDKFLKGTITDDQLQQLWSTSGPLFDSPDDSVDEENVG</sequence>
<comment type="caution">
    <text evidence="1">The sequence shown here is derived from an EMBL/GenBank/DDBJ whole genome shotgun (WGS) entry which is preliminary data.</text>
</comment>
<protein>
    <recommendedName>
        <fullName evidence="3">Copper amine oxidase-like N-terminal domain-containing protein</fullName>
    </recommendedName>
</protein>
<organism evidence="1 2">
    <name type="scientific">Cohnella hashimotonis</name>
    <dbReference type="NCBI Taxonomy" id="2826895"/>
    <lineage>
        <taxon>Bacteria</taxon>
        <taxon>Bacillati</taxon>
        <taxon>Bacillota</taxon>
        <taxon>Bacilli</taxon>
        <taxon>Bacillales</taxon>
        <taxon>Paenibacillaceae</taxon>
        <taxon>Cohnella</taxon>
    </lineage>
</organism>
<reference evidence="1" key="1">
    <citation type="submission" date="2023-04" db="EMBL/GenBank/DDBJ databases">
        <title>Comparative genomic analysis of Cohnella hashimotonis sp. nov., isolated from the International Space Station.</title>
        <authorList>
            <person name="Venkateswaran K."/>
            <person name="Simpson A."/>
        </authorList>
    </citation>
    <scope>NUCLEOTIDE SEQUENCE</scope>
    <source>
        <strain evidence="1">F6_2S_P_1</strain>
    </source>
</reference>
<evidence type="ECO:0008006" key="3">
    <source>
        <dbReference type="Google" id="ProtNLM"/>
    </source>
</evidence>
<evidence type="ECO:0000313" key="2">
    <source>
        <dbReference type="Proteomes" id="UP001161691"/>
    </source>
</evidence>
<dbReference type="EMBL" id="JAGRPV010000001">
    <property type="protein sequence ID" value="MDI4646300.1"/>
    <property type="molecule type" value="Genomic_DNA"/>
</dbReference>
<dbReference type="RefSeq" id="WP_282909165.1">
    <property type="nucleotide sequence ID" value="NZ_JAGRPV010000001.1"/>
</dbReference>
<accession>A0ABT6TJ05</accession>
<proteinExistence type="predicted"/>
<gene>
    <name evidence="1" type="ORF">KB449_15080</name>
</gene>
<keyword evidence="2" id="KW-1185">Reference proteome</keyword>
<dbReference type="Proteomes" id="UP001161691">
    <property type="component" value="Unassembled WGS sequence"/>
</dbReference>
<name>A0ABT6TJ05_9BACL</name>